<dbReference type="Proteomes" id="UP001595897">
    <property type="component" value="Unassembled WGS sequence"/>
</dbReference>
<organism evidence="2 3">
    <name type="scientific">Glaciecola siphonariae</name>
    <dbReference type="NCBI Taxonomy" id="521012"/>
    <lineage>
        <taxon>Bacteria</taxon>
        <taxon>Pseudomonadati</taxon>
        <taxon>Pseudomonadota</taxon>
        <taxon>Gammaproteobacteria</taxon>
        <taxon>Alteromonadales</taxon>
        <taxon>Alteromonadaceae</taxon>
        <taxon>Glaciecola</taxon>
    </lineage>
</organism>
<reference evidence="3" key="1">
    <citation type="journal article" date="2019" name="Int. J. Syst. Evol. Microbiol.">
        <title>The Global Catalogue of Microorganisms (GCM) 10K type strain sequencing project: providing services to taxonomists for standard genome sequencing and annotation.</title>
        <authorList>
            <consortium name="The Broad Institute Genomics Platform"/>
            <consortium name="The Broad Institute Genome Sequencing Center for Infectious Disease"/>
            <person name="Wu L."/>
            <person name="Ma J."/>
        </authorList>
    </citation>
    <scope>NUCLEOTIDE SEQUENCE [LARGE SCALE GENOMIC DNA]</scope>
    <source>
        <strain evidence="3">KACC 12507</strain>
    </source>
</reference>
<dbReference type="SUPFAM" id="SSF56935">
    <property type="entry name" value="Porins"/>
    <property type="match status" value="1"/>
</dbReference>
<evidence type="ECO:0000313" key="3">
    <source>
        <dbReference type="Proteomes" id="UP001595897"/>
    </source>
</evidence>
<accession>A0ABV9LWD9</accession>
<sequence length="559" mass="62613">MKRITQYSGMAVALFASNFALSGELDLNAGVSTEYVIQSVEDIENDNDIDSDNLIVRPFLSATYQSKDLSALVRATHNHVRRSLDDADASNNYTDFNYLGRYDVIENLLNLQVNGTQNYRSQSANSFLVDDFLLNAENLRKNKTNAASLTLSMPTGRYVGISARAGISSIDSKSEAREISPDSRQIDISSTNLDATVFIESGRDLRPFLYDVSGTFRKSDRENNQDFESQTVNLTVGSNVSADVSLRLLGYYENNDISRDDSITGESTNALREFYSYGIGVAWQPSNNRFIELGWNRSTTKGRLGEDDDEDDYLSVDLRWNLSSRTSLSGSYARRFFGSSGSFRFNHNLRNWRSGITYTENVTTNSQLLFNQEQGLFVCANGSTDLSDCSLSDGISEEDLGPDDILVPGLINDFELNDRVVIRKALTAQTALDLRRTRLSASISKSNSEEVESFRDIDTITGRLQANFQISERTSINANLTYSDVERDTDDELTGSVIKEAGIRLERRFTRRFFASAGYRYLDRNGDTIGNAGGIQGIRGPLTDNRFSVEIRYEFDTRR</sequence>
<dbReference type="NCBIfam" id="TIGR03016">
    <property type="entry name" value="pepcterm_hypo_1"/>
    <property type="match status" value="1"/>
</dbReference>
<dbReference type="EMBL" id="JBHSGU010000002">
    <property type="protein sequence ID" value="MFC4700160.1"/>
    <property type="molecule type" value="Genomic_DNA"/>
</dbReference>
<dbReference type="RefSeq" id="WP_382407338.1">
    <property type="nucleotide sequence ID" value="NZ_JBHSGU010000002.1"/>
</dbReference>
<evidence type="ECO:0000256" key="1">
    <source>
        <dbReference type="SAM" id="SignalP"/>
    </source>
</evidence>
<keyword evidence="1" id="KW-0732">Signal</keyword>
<feature type="signal peptide" evidence="1">
    <location>
        <begin position="1"/>
        <end position="22"/>
    </location>
</feature>
<gene>
    <name evidence="2" type="ORF">ACFO4O_08340</name>
</gene>
<feature type="chain" id="PRO_5045928838" evidence="1">
    <location>
        <begin position="23"/>
        <end position="559"/>
    </location>
</feature>
<name>A0ABV9LWD9_9ALTE</name>
<protein>
    <submittedName>
        <fullName evidence="2">TIGR03016 family PEP-CTERM system-associated outer membrane protein</fullName>
    </submittedName>
</protein>
<dbReference type="InterPro" id="IPR017467">
    <property type="entry name" value="CHP03016_PEP-CTERM"/>
</dbReference>
<comment type="caution">
    <text evidence="2">The sequence shown here is derived from an EMBL/GenBank/DDBJ whole genome shotgun (WGS) entry which is preliminary data.</text>
</comment>
<dbReference type="InterPro" id="IPR023614">
    <property type="entry name" value="Porin_dom_sf"/>
</dbReference>
<dbReference type="Gene3D" id="2.40.160.10">
    <property type="entry name" value="Porin"/>
    <property type="match status" value="1"/>
</dbReference>
<proteinExistence type="predicted"/>
<keyword evidence="3" id="KW-1185">Reference proteome</keyword>
<evidence type="ECO:0000313" key="2">
    <source>
        <dbReference type="EMBL" id="MFC4700160.1"/>
    </source>
</evidence>